<accession>A0A1J4RPM0</accession>
<gene>
    <name evidence="1" type="ORF">AUJ40_03020</name>
</gene>
<dbReference type="Pfam" id="PF07352">
    <property type="entry name" value="Phage_Mu_Gam"/>
    <property type="match status" value="1"/>
</dbReference>
<dbReference type="GO" id="GO:0042262">
    <property type="term" value="P:DNA protection"/>
    <property type="evidence" value="ECO:0007669"/>
    <property type="project" value="InterPro"/>
</dbReference>
<proteinExistence type="predicted"/>
<comment type="caution">
    <text evidence="1">The sequence shown here is derived from an EMBL/GenBank/DDBJ whole genome shotgun (WGS) entry which is preliminary data.</text>
</comment>
<evidence type="ECO:0008006" key="3">
    <source>
        <dbReference type="Google" id="ProtNLM"/>
    </source>
</evidence>
<dbReference type="InterPro" id="IPR009951">
    <property type="entry name" value="Host-nuc_inhib_Gam"/>
</dbReference>
<protein>
    <recommendedName>
        <fullName evidence="3">Host-nuclease inhibitor protein Gam</fullName>
    </recommendedName>
</protein>
<reference evidence="1 2" key="1">
    <citation type="journal article" date="2016" name="Environ. Microbiol.">
        <title>Genomic resolution of a cold subsurface aquifer community provides metabolic insights for novel microbes adapted to high CO concentrations.</title>
        <authorList>
            <person name="Probst A.J."/>
            <person name="Castelle C.J."/>
            <person name="Singh A."/>
            <person name="Brown C.T."/>
            <person name="Anantharaman K."/>
            <person name="Sharon I."/>
            <person name="Hug L.A."/>
            <person name="Burstein D."/>
            <person name="Emerson J.B."/>
            <person name="Thomas B.C."/>
            <person name="Banfield J.F."/>
        </authorList>
    </citation>
    <scope>NUCLEOTIDE SEQUENCE [LARGE SCALE GENOMIC DNA]</scope>
    <source>
        <strain evidence="1">CG1_02_42_45</strain>
    </source>
</reference>
<dbReference type="Gene3D" id="1.20.5.170">
    <property type="match status" value="1"/>
</dbReference>
<dbReference type="Proteomes" id="UP000182753">
    <property type="component" value="Unassembled WGS sequence"/>
</dbReference>
<evidence type="ECO:0000313" key="1">
    <source>
        <dbReference type="EMBL" id="OIN88839.1"/>
    </source>
</evidence>
<evidence type="ECO:0000313" key="2">
    <source>
        <dbReference type="Proteomes" id="UP000182753"/>
    </source>
</evidence>
<organism evidence="1 2">
    <name type="scientific">Candidatus Berkelbacteria bacterium CG1_02_42_45</name>
    <dbReference type="NCBI Taxonomy" id="1805036"/>
    <lineage>
        <taxon>Bacteria</taxon>
        <taxon>Candidatus Berkelbacteria</taxon>
    </lineage>
</organism>
<dbReference type="AlphaFoldDB" id="A0A1J4RPM0"/>
<dbReference type="SUPFAM" id="SSF161266">
    <property type="entry name" value="Gam-like"/>
    <property type="match status" value="1"/>
</dbReference>
<name>A0A1J4RPM0_9BACT</name>
<dbReference type="GO" id="GO:0003690">
    <property type="term" value="F:double-stranded DNA binding"/>
    <property type="evidence" value="ECO:0007669"/>
    <property type="project" value="InterPro"/>
</dbReference>
<dbReference type="EMBL" id="MNUJ01000059">
    <property type="protein sequence ID" value="OIN88839.1"/>
    <property type="molecule type" value="Genomic_DNA"/>
</dbReference>
<sequence>MQKPTFKREVIEIPQTLEQATKVVRQIGEKKREIDEIQLVFNNQVEQLKAQATGQSLPHEQELSRLVEVLYAFAASHRDELTDRGKKKTVELPTGWFRWRLKPASVVLTKAEKLVIAALKQMGLERFVRTKEEVDKQAILREQEVAIGVAGFKIKQDEFFEVRPADLRVTISKNTDKLKKTPSGE</sequence>